<protein>
    <submittedName>
        <fullName evidence="2">Uncharacterized protein</fullName>
    </submittedName>
</protein>
<name>A0A1Y1UZE8_9FUNG</name>
<feature type="transmembrane region" description="Helical" evidence="1">
    <location>
        <begin position="74"/>
        <end position="93"/>
    </location>
</feature>
<dbReference type="AlphaFoldDB" id="A0A1Y1UZE8"/>
<comment type="caution">
    <text evidence="2">The sequence shown here is derived from an EMBL/GenBank/DDBJ whole genome shotgun (WGS) entry which is preliminary data.</text>
</comment>
<proteinExistence type="predicted"/>
<dbReference type="OrthoDB" id="3360032at2759"/>
<accession>A0A1Y1UZE8</accession>
<evidence type="ECO:0000313" key="2">
    <source>
        <dbReference type="EMBL" id="ORX44049.1"/>
    </source>
</evidence>
<dbReference type="EMBL" id="MCFH01000048">
    <property type="protein sequence ID" value="ORX44049.1"/>
    <property type="molecule type" value="Genomic_DNA"/>
</dbReference>
<keyword evidence="3" id="KW-1185">Reference proteome</keyword>
<reference evidence="2 3" key="2">
    <citation type="submission" date="2016-08" db="EMBL/GenBank/DDBJ databases">
        <title>Pervasive Adenine N6-methylation of Active Genes in Fungi.</title>
        <authorList>
            <consortium name="DOE Joint Genome Institute"/>
            <person name="Mondo S.J."/>
            <person name="Dannebaum R.O."/>
            <person name="Kuo R.C."/>
            <person name="Labutti K."/>
            <person name="Haridas S."/>
            <person name="Kuo A."/>
            <person name="Salamov A."/>
            <person name="Ahrendt S.R."/>
            <person name="Lipzen A."/>
            <person name="Sullivan W."/>
            <person name="Andreopoulos W.B."/>
            <person name="Clum A."/>
            <person name="Lindquist E."/>
            <person name="Daum C."/>
            <person name="Ramamoorthy G.K."/>
            <person name="Gryganskyi A."/>
            <person name="Culley D."/>
            <person name="Magnuson J.K."/>
            <person name="James T.Y."/>
            <person name="O'Malley M.A."/>
            <person name="Stajich J.E."/>
            <person name="Spatafora J.W."/>
            <person name="Visel A."/>
            <person name="Grigoriev I.V."/>
        </authorList>
    </citation>
    <scope>NUCLEOTIDE SEQUENCE [LARGE SCALE GENOMIC DNA]</scope>
    <source>
        <strain evidence="3">finn</strain>
    </source>
</reference>
<keyword evidence="1" id="KW-0472">Membrane</keyword>
<evidence type="ECO:0000313" key="3">
    <source>
        <dbReference type="Proteomes" id="UP000193719"/>
    </source>
</evidence>
<sequence>MEVFNIPKFEFYFPDYLNKCCEDCQNLDKKDTLIIMIKANYDGVTTTELPSTGLVIPYNIVFEPYLFYFIPRNIIPLIGFIIVLSLVLIYGIIPSTFQHIRHIKQE</sequence>
<organism evidence="2 3">
    <name type="scientific">Piromyces finnis</name>
    <dbReference type="NCBI Taxonomy" id="1754191"/>
    <lineage>
        <taxon>Eukaryota</taxon>
        <taxon>Fungi</taxon>
        <taxon>Fungi incertae sedis</taxon>
        <taxon>Chytridiomycota</taxon>
        <taxon>Chytridiomycota incertae sedis</taxon>
        <taxon>Neocallimastigomycetes</taxon>
        <taxon>Neocallimastigales</taxon>
        <taxon>Neocallimastigaceae</taxon>
        <taxon>Piromyces</taxon>
    </lineage>
</organism>
<dbReference type="Proteomes" id="UP000193719">
    <property type="component" value="Unassembled WGS sequence"/>
</dbReference>
<keyword evidence="1" id="KW-0812">Transmembrane</keyword>
<keyword evidence="1" id="KW-1133">Transmembrane helix</keyword>
<gene>
    <name evidence="2" type="ORF">BCR36DRAFT_302370</name>
</gene>
<evidence type="ECO:0000256" key="1">
    <source>
        <dbReference type="SAM" id="Phobius"/>
    </source>
</evidence>
<reference evidence="2 3" key="1">
    <citation type="submission" date="2016-08" db="EMBL/GenBank/DDBJ databases">
        <title>Genomes of anaerobic fungi encode conserved fungal cellulosomes for biomass hydrolysis.</title>
        <authorList>
            <consortium name="DOE Joint Genome Institute"/>
            <person name="Haitjema C.H."/>
            <person name="Gilmore S.P."/>
            <person name="Henske J.K."/>
            <person name="Solomon K.V."/>
            <person name="De Groot R."/>
            <person name="Kuo A."/>
            <person name="Mondo S.J."/>
            <person name="Salamov A.A."/>
            <person name="Labutti K."/>
            <person name="Zhao Z."/>
            <person name="Chiniquy J."/>
            <person name="Barry K."/>
            <person name="Brewer H.M."/>
            <person name="Purvine S.O."/>
            <person name="Wright A.T."/>
            <person name="Boxma B."/>
            <person name="Van Alen T."/>
            <person name="Hackstein J.H."/>
            <person name="Baker S.E."/>
            <person name="Grigoriev I.V."/>
            <person name="O'Malley M.A."/>
        </authorList>
    </citation>
    <scope>NUCLEOTIDE SEQUENCE [LARGE SCALE GENOMIC DNA]</scope>
    <source>
        <strain evidence="3">finn</strain>
    </source>
</reference>